<feature type="transmembrane region" description="Helical" evidence="7">
    <location>
        <begin position="184"/>
        <end position="206"/>
    </location>
</feature>
<dbReference type="PANTHER" id="PTHR47830:SF1">
    <property type="entry name" value="OS11G0534100 PROTEIN"/>
    <property type="match status" value="1"/>
</dbReference>
<comment type="caution">
    <text evidence="8">The sequence shown here is derived from an EMBL/GenBank/DDBJ whole genome shotgun (WGS) entry which is preliminary data.</text>
</comment>
<feature type="region of interest" description="Disordered" evidence="6">
    <location>
        <begin position="120"/>
        <end position="152"/>
    </location>
</feature>
<dbReference type="Pfam" id="PF04819">
    <property type="entry name" value="DUF716"/>
    <property type="match status" value="1"/>
</dbReference>
<evidence type="ECO:0000256" key="3">
    <source>
        <dbReference type="ARBA" id="ARBA00022692"/>
    </source>
</evidence>
<dbReference type="EMBL" id="CAJGYO010000010">
    <property type="protein sequence ID" value="CAD6256884.1"/>
    <property type="molecule type" value="Genomic_DNA"/>
</dbReference>
<reference evidence="8" key="1">
    <citation type="submission" date="2020-10" db="EMBL/GenBank/DDBJ databases">
        <authorList>
            <person name="Han B."/>
            <person name="Lu T."/>
            <person name="Zhao Q."/>
            <person name="Huang X."/>
            <person name="Zhao Y."/>
        </authorList>
    </citation>
    <scope>NUCLEOTIDE SEQUENCE</scope>
</reference>
<feature type="transmembrane region" description="Helical" evidence="7">
    <location>
        <begin position="253"/>
        <end position="277"/>
    </location>
</feature>
<evidence type="ECO:0000313" key="9">
    <source>
        <dbReference type="Proteomes" id="UP000604825"/>
    </source>
</evidence>
<evidence type="ECO:0000256" key="6">
    <source>
        <dbReference type="SAM" id="MobiDB-lite"/>
    </source>
</evidence>
<feature type="compositionally biased region" description="Low complexity" evidence="6">
    <location>
        <begin position="23"/>
        <end position="37"/>
    </location>
</feature>
<dbReference type="OrthoDB" id="1924702at2759"/>
<feature type="compositionally biased region" description="Low complexity" evidence="6">
    <location>
        <begin position="136"/>
        <end position="148"/>
    </location>
</feature>
<keyword evidence="9" id="KW-1185">Reference proteome</keyword>
<keyword evidence="4 7" id="KW-1133">Transmembrane helix</keyword>
<dbReference type="AlphaFoldDB" id="A0A811Q8B4"/>
<name>A0A811Q8B4_9POAL</name>
<dbReference type="GO" id="GO:0016020">
    <property type="term" value="C:membrane"/>
    <property type="evidence" value="ECO:0007669"/>
    <property type="project" value="UniProtKB-SubCell"/>
</dbReference>
<gene>
    <name evidence="8" type="ORF">NCGR_LOCUS40380</name>
</gene>
<dbReference type="Proteomes" id="UP000604825">
    <property type="component" value="Unassembled WGS sequence"/>
</dbReference>
<evidence type="ECO:0000256" key="4">
    <source>
        <dbReference type="ARBA" id="ARBA00022989"/>
    </source>
</evidence>
<evidence type="ECO:0000256" key="2">
    <source>
        <dbReference type="ARBA" id="ARBA00006948"/>
    </source>
</evidence>
<evidence type="ECO:0000313" key="8">
    <source>
        <dbReference type="EMBL" id="CAD6256884.1"/>
    </source>
</evidence>
<comment type="subcellular location">
    <subcellularLocation>
        <location evidence="1">Membrane</location>
        <topology evidence="1">Multi-pass membrane protein</topology>
    </subcellularLocation>
</comment>
<evidence type="ECO:0000256" key="5">
    <source>
        <dbReference type="ARBA" id="ARBA00023136"/>
    </source>
</evidence>
<feature type="region of interest" description="Disordered" evidence="6">
    <location>
        <begin position="16"/>
        <end position="72"/>
    </location>
</feature>
<organism evidence="8 9">
    <name type="scientific">Miscanthus lutarioriparius</name>
    <dbReference type="NCBI Taxonomy" id="422564"/>
    <lineage>
        <taxon>Eukaryota</taxon>
        <taxon>Viridiplantae</taxon>
        <taxon>Streptophyta</taxon>
        <taxon>Embryophyta</taxon>
        <taxon>Tracheophyta</taxon>
        <taxon>Spermatophyta</taxon>
        <taxon>Magnoliopsida</taxon>
        <taxon>Liliopsida</taxon>
        <taxon>Poales</taxon>
        <taxon>Poaceae</taxon>
        <taxon>PACMAD clade</taxon>
        <taxon>Panicoideae</taxon>
        <taxon>Andropogonodae</taxon>
        <taxon>Andropogoneae</taxon>
        <taxon>Saccharinae</taxon>
        <taxon>Miscanthus</taxon>
    </lineage>
</organism>
<feature type="transmembrane region" description="Helical" evidence="7">
    <location>
        <begin position="158"/>
        <end position="178"/>
    </location>
</feature>
<accession>A0A811Q8B4</accession>
<keyword evidence="3 7" id="KW-0812">Transmembrane</keyword>
<keyword evidence="5 7" id="KW-0472">Membrane</keyword>
<evidence type="ECO:0000256" key="1">
    <source>
        <dbReference type="ARBA" id="ARBA00004141"/>
    </source>
</evidence>
<dbReference type="PANTHER" id="PTHR47830">
    <property type="entry name" value="OS11G0534100 PROTEIN"/>
    <property type="match status" value="1"/>
</dbReference>
<evidence type="ECO:0000256" key="7">
    <source>
        <dbReference type="SAM" id="Phobius"/>
    </source>
</evidence>
<feature type="compositionally biased region" description="Pro residues" evidence="6">
    <location>
        <begin position="44"/>
        <end position="66"/>
    </location>
</feature>
<dbReference type="InterPro" id="IPR006904">
    <property type="entry name" value="DUF716"/>
</dbReference>
<comment type="similarity">
    <text evidence="2">Belongs to the TMEM45 family.</text>
</comment>
<sequence length="325" mass="32778">MAEAFCCCVLRATSPSLSPSRGLAASLSPTSSLPAVSHLRHRPPPPPPPPHPPAPPPARPPPPAAPRAPLCLPPARRRHAPCSLLLHSSAPHLLPLPAALLPPSSRLLLLPPSSSSLPPAPLLPPSRASRPPPPAASFLLASRPPGARLRPRRRSPRALLLLAAAAASLASSLSAAAPRGSTAAGAYFVAEAGLACAGAVGGLWAAQSGLSLYVDACVPAGCHRLLDAGGAAPPTTRCDVEEARLRAVAVMDLALSVHCVVVAAVVAGVLLGVARWFGVDSSAGVGRRHNGSSYDALPTVASAGAMAEMEHLQGKGVVGKSVAQE</sequence>
<proteinExistence type="inferred from homology"/>
<protein>
    <submittedName>
        <fullName evidence="8">Uncharacterized protein</fullName>
    </submittedName>
</protein>
<feature type="compositionally biased region" description="Pro residues" evidence="6">
    <location>
        <begin position="120"/>
        <end position="135"/>
    </location>
</feature>